<name>A0ABV7L1Q2_9PROT</name>
<keyword evidence="3" id="KW-1003">Cell membrane</keyword>
<comment type="similarity">
    <text evidence="7">Belongs to the binding-protein-dependent transport system permease family.</text>
</comment>
<dbReference type="PROSITE" id="PS50928">
    <property type="entry name" value="ABC_TM1"/>
    <property type="match status" value="1"/>
</dbReference>
<dbReference type="Gene3D" id="1.10.3720.10">
    <property type="entry name" value="MetI-like"/>
    <property type="match status" value="1"/>
</dbReference>
<evidence type="ECO:0000256" key="5">
    <source>
        <dbReference type="ARBA" id="ARBA00022989"/>
    </source>
</evidence>
<evidence type="ECO:0000256" key="4">
    <source>
        <dbReference type="ARBA" id="ARBA00022692"/>
    </source>
</evidence>
<keyword evidence="5 7" id="KW-1133">Transmembrane helix</keyword>
<keyword evidence="10" id="KW-1185">Reference proteome</keyword>
<keyword evidence="2 7" id="KW-0813">Transport</keyword>
<gene>
    <name evidence="9" type="ORF">ACFOGJ_14895</name>
</gene>
<dbReference type="RefSeq" id="WP_379901725.1">
    <property type="nucleotide sequence ID" value="NZ_JBHRTR010000028.1"/>
</dbReference>
<evidence type="ECO:0000256" key="7">
    <source>
        <dbReference type="RuleBase" id="RU363032"/>
    </source>
</evidence>
<accession>A0ABV7L1Q2</accession>
<dbReference type="Proteomes" id="UP001595528">
    <property type="component" value="Unassembled WGS sequence"/>
</dbReference>
<feature type="transmembrane region" description="Helical" evidence="7">
    <location>
        <begin position="243"/>
        <end position="266"/>
    </location>
</feature>
<comment type="caution">
    <text evidence="9">The sequence shown here is derived from an EMBL/GenBank/DDBJ whole genome shotgun (WGS) entry which is preliminary data.</text>
</comment>
<dbReference type="Pfam" id="PF00528">
    <property type="entry name" value="BPD_transp_1"/>
    <property type="match status" value="1"/>
</dbReference>
<evidence type="ECO:0000313" key="10">
    <source>
        <dbReference type="Proteomes" id="UP001595528"/>
    </source>
</evidence>
<sequence length="278" mass="30186">MSATGVDETKAGTGGDTGATAAVSGSSWLKPGLLWPIALSHAAVILIWWLAAEYAGIPRFILPSPEETLATLGSGSYAWVRNTAATVIEIYLGYAIAVCFGVALALGFYWFRWVSLMIFPLFVTLSMVPKVALGPLFVVWFGYGIDTNVFIAFTISFFPVLLTTWRGLREVEPDMLDLARALKATRWQIFTKIQFPNALPYIFSGMKVGSILAVAGAIVGEFIASESGLGYLMIQVQSVLDTAAMFMAVILLTIVGVLLYLAIMLLERLLVVQDARIQ</sequence>
<dbReference type="InterPro" id="IPR035906">
    <property type="entry name" value="MetI-like_sf"/>
</dbReference>
<dbReference type="SUPFAM" id="SSF161098">
    <property type="entry name" value="MetI-like"/>
    <property type="match status" value="1"/>
</dbReference>
<dbReference type="PANTHER" id="PTHR30151">
    <property type="entry name" value="ALKANE SULFONATE ABC TRANSPORTER-RELATED, MEMBRANE SUBUNIT"/>
    <property type="match status" value="1"/>
</dbReference>
<dbReference type="EMBL" id="JBHRTR010000028">
    <property type="protein sequence ID" value="MFC3228530.1"/>
    <property type="molecule type" value="Genomic_DNA"/>
</dbReference>
<dbReference type="PANTHER" id="PTHR30151:SF20">
    <property type="entry name" value="ABC TRANSPORTER PERMEASE PROTEIN HI_0355-RELATED"/>
    <property type="match status" value="1"/>
</dbReference>
<keyword evidence="4 7" id="KW-0812">Transmembrane</keyword>
<evidence type="ECO:0000256" key="6">
    <source>
        <dbReference type="ARBA" id="ARBA00023136"/>
    </source>
</evidence>
<feature type="transmembrane region" description="Helical" evidence="7">
    <location>
        <begin position="91"/>
        <end position="111"/>
    </location>
</feature>
<dbReference type="CDD" id="cd06261">
    <property type="entry name" value="TM_PBP2"/>
    <property type="match status" value="1"/>
</dbReference>
<reference evidence="10" key="1">
    <citation type="journal article" date="2019" name="Int. J. Syst. Evol. Microbiol.">
        <title>The Global Catalogue of Microorganisms (GCM) 10K type strain sequencing project: providing services to taxonomists for standard genome sequencing and annotation.</title>
        <authorList>
            <consortium name="The Broad Institute Genomics Platform"/>
            <consortium name="The Broad Institute Genome Sequencing Center for Infectious Disease"/>
            <person name="Wu L."/>
            <person name="Ma J."/>
        </authorList>
    </citation>
    <scope>NUCLEOTIDE SEQUENCE [LARGE SCALE GENOMIC DNA]</scope>
    <source>
        <strain evidence="10">KCTC 42964</strain>
    </source>
</reference>
<proteinExistence type="inferred from homology"/>
<evidence type="ECO:0000256" key="3">
    <source>
        <dbReference type="ARBA" id="ARBA00022475"/>
    </source>
</evidence>
<evidence type="ECO:0000259" key="8">
    <source>
        <dbReference type="PROSITE" id="PS50928"/>
    </source>
</evidence>
<keyword evidence="6 7" id="KW-0472">Membrane</keyword>
<feature type="domain" description="ABC transmembrane type-1" evidence="8">
    <location>
        <begin position="83"/>
        <end position="267"/>
    </location>
</feature>
<comment type="subcellular location">
    <subcellularLocation>
        <location evidence="1 7">Cell membrane</location>
        <topology evidence="1 7">Multi-pass membrane protein</topology>
    </subcellularLocation>
</comment>
<organism evidence="9 10">
    <name type="scientific">Marinibaculum pumilum</name>
    <dbReference type="NCBI Taxonomy" id="1766165"/>
    <lineage>
        <taxon>Bacteria</taxon>
        <taxon>Pseudomonadati</taxon>
        <taxon>Pseudomonadota</taxon>
        <taxon>Alphaproteobacteria</taxon>
        <taxon>Rhodospirillales</taxon>
        <taxon>Rhodospirillaceae</taxon>
        <taxon>Marinibaculum</taxon>
    </lineage>
</organism>
<feature type="transmembrane region" description="Helical" evidence="7">
    <location>
        <begin position="33"/>
        <end position="51"/>
    </location>
</feature>
<evidence type="ECO:0000256" key="1">
    <source>
        <dbReference type="ARBA" id="ARBA00004651"/>
    </source>
</evidence>
<evidence type="ECO:0000256" key="2">
    <source>
        <dbReference type="ARBA" id="ARBA00022448"/>
    </source>
</evidence>
<dbReference type="InterPro" id="IPR000515">
    <property type="entry name" value="MetI-like"/>
</dbReference>
<protein>
    <submittedName>
        <fullName evidence="9">ABC transporter permease</fullName>
    </submittedName>
</protein>
<feature type="transmembrane region" description="Helical" evidence="7">
    <location>
        <begin position="198"/>
        <end position="223"/>
    </location>
</feature>
<evidence type="ECO:0000313" key="9">
    <source>
        <dbReference type="EMBL" id="MFC3228530.1"/>
    </source>
</evidence>